<dbReference type="FunFam" id="3.30.230.130:FF:000004">
    <property type="entry name" value="Cullin 5"/>
    <property type="match status" value="1"/>
</dbReference>
<dbReference type="InterPro" id="IPR036388">
    <property type="entry name" value="WH-like_DNA-bd_sf"/>
</dbReference>
<dbReference type="InterPro" id="IPR019559">
    <property type="entry name" value="Cullin_neddylation_domain"/>
</dbReference>
<sequence>MFSNKDIDFDTQWNAALEIVRDLMDQKNVCRRRWHDLFSIVFNICTWDPTGYERIVKLLNCEFNVYVSLAEKRVTSSGDIMETLKLYIKEWDRYYLLSQYLPLPFRVRNSKIDDVRAKVYNLFSKSCGESEIEVRNIMFTVWSDMIFKNLKTTLWSAAEKLIEDEREGMAVDQNLIKGVRQSYVLLCPDTFFKMELYESYFLKNYIKCTEDYYRIKTCNVKSAWGIRQYLDYMNRKLLEEEKRSSMYLNNDEGSKSAIEEVLIGVLVEQFLEEIIGEVRLLIKDNDVEKLSIIYTALNRTKTGIASILEILKEYITEEGLTAMRENSQTVASDPEKFVEQLLEMFNKFTLLIDNAFDGDIRFKTIRDVAFKVVVNSTEVFKMEMTTTKSKGRVNIESRCPELLANYCDLLLRKSSLSKKLSTEEVDRKLRDLLLVLKYVNSKDIFIKYHKNHLSRRLIMDACIDVEREENIVNQFKECGMPTETIGKMYRMLQDMDLNKEFNTFIKNSRNHKNNNRDGASTANNVKEKDIDILNVKILNEGAWGRGKDFVSVSLNDNLEEAMHSIEDLYKFKHKGRKLSWIHQWSHGTMTFTSKNGKYDLDMSAFQMAVINCFYHCPTGKLSFESLKMATKLPVNELTRTLISLTCFPKIKSQVLLTDLNAMSTRSFNDSTLFWINNDFFIVKNNTKQSRGKLNLVGRLQLATEVSSQMEQDEIITLRELRTQEAITKIMKMRKECYSGQLESEIIEMLKNIFHPNKKLIKEQIEYLIDEKVIERSKKKQNFFVYCG</sequence>
<evidence type="ECO:0000256" key="8">
    <source>
        <dbReference type="RuleBase" id="RU003829"/>
    </source>
</evidence>
<evidence type="ECO:0000259" key="9">
    <source>
        <dbReference type="PROSITE" id="PS50069"/>
    </source>
</evidence>
<evidence type="ECO:0000313" key="11">
    <source>
        <dbReference type="WBParaSite" id="PTRK_0001740200.1"/>
    </source>
</evidence>
<dbReference type="InterPro" id="IPR016158">
    <property type="entry name" value="Cullin_homology"/>
</dbReference>
<comment type="similarity">
    <text evidence="2 7 8">Belongs to the cullin family.</text>
</comment>
<dbReference type="InterPro" id="IPR059120">
    <property type="entry name" value="Cullin-like_AB"/>
</dbReference>
<organism evidence="10 11">
    <name type="scientific">Parastrongyloides trichosuri</name>
    <name type="common">Possum-specific nematode worm</name>
    <dbReference type="NCBI Taxonomy" id="131310"/>
    <lineage>
        <taxon>Eukaryota</taxon>
        <taxon>Metazoa</taxon>
        <taxon>Ecdysozoa</taxon>
        <taxon>Nematoda</taxon>
        <taxon>Chromadorea</taxon>
        <taxon>Rhabditida</taxon>
        <taxon>Tylenchina</taxon>
        <taxon>Panagrolaimomorpha</taxon>
        <taxon>Strongyloidoidea</taxon>
        <taxon>Strongyloididae</taxon>
        <taxon>Parastrongyloides</taxon>
    </lineage>
</organism>
<keyword evidence="10" id="KW-1185">Reference proteome</keyword>
<dbReference type="Pfam" id="PF26557">
    <property type="entry name" value="Cullin_AB"/>
    <property type="match status" value="1"/>
</dbReference>
<dbReference type="InterPro" id="IPR036317">
    <property type="entry name" value="Cullin_homology_sf"/>
</dbReference>
<dbReference type="SMART" id="SM00884">
    <property type="entry name" value="Cullin_Nedd8"/>
    <property type="match status" value="1"/>
</dbReference>
<dbReference type="Gene3D" id="1.10.10.10">
    <property type="entry name" value="Winged helix-like DNA-binding domain superfamily/Winged helix DNA-binding domain"/>
    <property type="match status" value="1"/>
</dbReference>
<dbReference type="WBParaSite" id="PTRK_0001740200.1">
    <property type="protein sequence ID" value="PTRK_0001740200.1"/>
    <property type="gene ID" value="PTRK_0001740200"/>
</dbReference>
<dbReference type="Pfam" id="PF10557">
    <property type="entry name" value="Cullin_Nedd8"/>
    <property type="match status" value="1"/>
</dbReference>
<dbReference type="PROSITE" id="PS50069">
    <property type="entry name" value="CULLIN_2"/>
    <property type="match status" value="1"/>
</dbReference>
<protein>
    <recommendedName>
        <fullName evidence="6">Cullin-5</fullName>
    </recommendedName>
</protein>
<reference evidence="11" key="1">
    <citation type="submission" date="2017-02" db="UniProtKB">
        <authorList>
            <consortium name="WormBaseParasite"/>
        </authorList>
    </citation>
    <scope>IDENTIFICATION</scope>
</reference>
<dbReference type="SUPFAM" id="SSF75632">
    <property type="entry name" value="Cullin homology domain"/>
    <property type="match status" value="1"/>
</dbReference>
<dbReference type="InterPro" id="IPR016159">
    <property type="entry name" value="Cullin_repeat-like_dom_sf"/>
</dbReference>
<evidence type="ECO:0000256" key="2">
    <source>
        <dbReference type="ARBA" id="ARBA00006019"/>
    </source>
</evidence>
<dbReference type="STRING" id="131310.A0A0N5A665"/>
<dbReference type="AlphaFoldDB" id="A0A0N5A665"/>
<dbReference type="SMART" id="SM00182">
    <property type="entry name" value="CULLIN"/>
    <property type="match status" value="1"/>
</dbReference>
<keyword evidence="4" id="KW-0833">Ubl conjugation pathway</keyword>
<dbReference type="GO" id="GO:0006511">
    <property type="term" value="P:ubiquitin-dependent protein catabolic process"/>
    <property type="evidence" value="ECO:0007669"/>
    <property type="project" value="InterPro"/>
</dbReference>
<evidence type="ECO:0000256" key="4">
    <source>
        <dbReference type="ARBA" id="ARBA00022786"/>
    </source>
</evidence>
<dbReference type="PANTHER" id="PTHR11932">
    <property type="entry name" value="CULLIN"/>
    <property type="match status" value="1"/>
</dbReference>
<evidence type="ECO:0000256" key="3">
    <source>
        <dbReference type="ARBA" id="ARBA00022499"/>
    </source>
</evidence>
<dbReference type="Proteomes" id="UP000038045">
    <property type="component" value="Unplaced"/>
</dbReference>
<evidence type="ECO:0000256" key="1">
    <source>
        <dbReference type="ARBA" id="ARBA00004906"/>
    </source>
</evidence>
<evidence type="ECO:0000256" key="6">
    <source>
        <dbReference type="ARBA" id="ARBA00040451"/>
    </source>
</evidence>
<dbReference type="SUPFAM" id="SSF74788">
    <property type="entry name" value="Cullin repeat-like"/>
    <property type="match status" value="1"/>
</dbReference>
<dbReference type="GO" id="GO:0031625">
    <property type="term" value="F:ubiquitin protein ligase binding"/>
    <property type="evidence" value="ECO:0007669"/>
    <property type="project" value="InterPro"/>
</dbReference>
<comment type="pathway">
    <text evidence="1">Protein modification; protein ubiquitination.</text>
</comment>
<dbReference type="Gene3D" id="3.30.230.130">
    <property type="entry name" value="Cullin, Chain C, Domain 2"/>
    <property type="match status" value="1"/>
</dbReference>
<dbReference type="SUPFAM" id="SSF46785">
    <property type="entry name" value="Winged helix' DNA-binding domain"/>
    <property type="match status" value="1"/>
</dbReference>
<proteinExistence type="inferred from homology"/>
<dbReference type="FunFam" id="1.20.1310.10:FF:000014">
    <property type="entry name" value="Cullin 5"/>
    <property type="match status" value="1"/>
</dbReference>
<evidence type="ECO:0000256" key="7">
    <source>
        <dbReference type="PROSITE-ProRule" id="PRU00330"/>
    </source>
</evidence>
<feature type="domain" description="Cullin family profile" evidence="9">
    <location>
        <begin position="398"/>
        <end position="645"/>
    </location>
</feature>
<dbReference type="Gene3D" id="1.20.1310.10">
    <property type="entry name" value="Cullin Repeats"/>
    <property type="match status" value="4"/>
</dbReference>
<dbReference type="InterPro" id="IPR001373">
    <property type="entry name" value="Cullin_N"/>
</dbReference>
<dbReference type="Pfam" id="PF00888">
    <property type="entry name" value="Cullin"/>
    <property type="match status" value="1"/>
</dbReference>
<dbReference type="InterPro" id="IPR036390">
    <property type="entry name" value="WH_DNA-bd_sf"/>
</dbReference>
<dbReference type="InterPro" id="IPR045093">
    <property type="entry name" value="Cullin"/>
</dbReference>
<keyword evidence="5" id="KW-0832">Ubl conjugation</keyword>
<accession>A0A0N5A665</accession>
<name>A0A0N5A665_PARTI</name>
<evidence type="ECO:0000256" key="5">
    <source>
        <dbReference type="ARBA" id="ARBA00022843"/>
    </source>
</evidence>
<evidence type="ECO:0000313" key="10">
    <source>
        <dbReference type="Proteomes" id="UP000038045"/>
    </source>
</evidence>
<keyword evidence="3" id="KW-1017">Isopeptide bond</keyword>